<dbReference type="AlphaFoldDB" id="A0A9Q8VF72"/>
<feature type="region of interest" description="Disordered" evidence="1">
    <location>
        <begin position="121"/>
        <end position="244"/>
    </location>
</feature>
<feature type="transmembrane region" description="Helical" evidence="2">
    <location>
        <begin position="94"/>
        <end position="116"/>
    </location>
</feature>
<feature type="compositionally biased region" description="Basic and acidic residues" evidence="1">
    <location>
        <begin position="428"/>
        <end position="440"/>
    </location>
</feature>
<dbReference type="CDD" id="cd12087">
    <property type="entry name" value="TM_EGFR-like"/>
    <property type="match status" value="1"/>
</dbReference>
<evidence type="ECO:0000256" key="2">
    <source>
        <dbReference type="SAM" id="Phobius"/>
    </source>
</evidence>
<dbReference type="GeneID" id="72072381"/>
<feature type="compositionally biased region" description="Polar residues" evidence="1">
    <location>
        <begin position="225"/>
        <end position="244"/>
    </location>
</feature>
<feature type="region of interest" description="Disordered" evidence="1">
    <location>
        <begin position="343"/>
        <end position="463"/>
    </location>
</feature>
<evidence type="ECO:0000256" key="1">
    <source>
        <dbReference type="SAM" id="MobiDB-lite"/>
    </source>
</evidence>
<feature type="region of interest" description="Disordered" evidence="1">
    <location>
        <begin position="282"/>
        <end position="318"/>
    </location>
</feature>
<keyword evidence="2" id="KW-0812">Transmembrane</keyword>
<name>A0A9Q8VF72_9HYPO</name>
<sequence length="463" mass="48009">MGCAVNQCYATAPTTKTNTMVITTKASGGQTSVYTTTQTTVGAPYMPTALPTVVGGQDGDSQKVLKYFPSVVGKTSPTGAASEGGGGGISPAQLGGIVAGVVAGVIIALVAGFLLFRRQRRKSKEAKKRDMMMTGGGGCGRHAAGEKAKPFHSADSDNDTMSVDPLMMLPSSGASSPPHMHRPSPGLDSRISGDAPESYGATPPDDTPTSFAGGFQSVGHGGSTGRPSSSRHPSWESATNNQSNITSGYFDAEYARRHQRHQRLVSSEVGGIARTVSRMTHDSRPVHYGHGRDVSDASDASSSIAYAETEGRPSIGGATPTLVAELEAQPYVAELPPNSPASVSILSPSAGGPSPVDPGMAGGYTQYHNGEQQHHHRQRQRSSSGGSTASAGSVTTTTGPGGRPPLVHQRKRSDGRTGAGRLGVVDEEMIHGYHGPREFLEGQTAAESPMTDEDGKKDTKWNA</sequence>
<evidence type="ECO:0000313" key="3">
    <source>
        <dbReference type="EMBL" id="UNI24710.1"/>
    </source>
</evidence>
<gene>
    <name evidence="3" type="ORF">JDV02_010437</name>
</gene>
<dbReference type="RefSeq" id="XP_047848191.1">
    <property type="nucleotide sequence ID" value="XM_047992178.1"/>
</dbReference>
<feature type="compositionally biased region" description="Low complexity" evidence="1">
    <location>
        <begin position="381"/>
        <end position="398"/>
    </location>
</feature>
<keyword evidence="4" id="KW-1185">Reference proteome</keyword>
<proteinExistence type="predicted"/>
<organism evidence="3 4">
    <name type="scientific">Purpureocillium takamizusanense</name>
    <dbReference type="NCBI Taxonomy" id="2060973"/>
    <lineage>
        <taxon>Eukaryota</taxon>
        <taxon>Fungi</taxon>
        <taxon>Dikarya</taxon>
        <taxon>Ascomycota</taxon>
        <taxon>Pezizomycotina</taxon>
        <taxon>Sordariomycetes</taxon>
        <taxon>Hypocreomycetidae</taxon>
        <taxon>Hypocreales</taxon>
        <taxon>Ophiocordycipitaceae</taxon>
        <taxon>Purpureocillium</taxon>
    </lineage>
</organism>
<dbReference type="Proteomes" id="UP000829364">
    <property type="component" value="Chromosome 12"/>
</dbReference>
<feature type="compositionally biased region" description="Basic and acidic residues" evidence="1">
    <location>
        <begin position="143"/>
        <end position="155"/>
    </location>
</feature>
<keyword evidence="2" id="KW-1133">Transmembrane helix</keyword>
<keyword evidence="2" id="KW-0472">Membrane</keyword>
<feature type="compositionally biased region" description="Basic and acidic residues" evidence="1">
    <location>
        <begin position="282"/>
        <end position="295"/>
    </location>
</feature>
<protein>
    <submittedName>
        <fullName evidence="3">Uncharacterized protein</fullName>
    </submittedName>
</protein>
<accession>A0A9Q8VF72</accession>
<dbReference type="OrthoDB" id="5292518at2759"/>
<dbReference type="EMBL" id="CP086365">
    <property type="protein sequence ID" value="UNI24710.1"/>
    <property type="molecule type" value="Genomic_DNA"/>
</dbReference>
<evidence type="ECO:0000313" key="4">
    <source>
        <dbReference type="Proteomes" id="UP000829364"/>
    </source>
</evidence>
<feature type="compositionally biased region" description="Basic and acidic residues" evidence="1">
    <location>
        <begin position="453"/>
        <end position="463"/>
    </location>
</feature>
<reference evidence="3" key="1">
    <citation type="submission" date="2021-11" db="EMBL/GenBank/DDBJ databases">
        <title>Purpureocillium_takamizusanense_genome.</title>
        <authorList>
            <person name="Nguyen N.-H."/>
        </authorList>
    </citation>
    <scope>NUCLEOTIDE SEQUENCE</scope>
    <source>
        <strain evidence="3">PT3</strain>
    </source>
</reference>
<dbReference type="KEGG" id="ptkz:JDV02_010437"/>